<evidence type="ECO:0000259" key="2">
    <source>
        <dbReference type="Pfam" id="PF02719"/>
    </source>
</evidence>
<comment type="caution">
    <text evidence="3">The sequence shown here is derived from an EMBL/GenBank/DDBJ whole genome shotgun (WGS) entry which is preliminary data.</text>
</comment>
<evidence type="ECO:0000256" key="1">
    <source>
        <dbReference type="ARBA" id="ARBA00007430"/>
    </source>
</evidence>
<dbReference type="EMBL" id="SJPI01000001">
    <property type="protein sequence ID" value="TWT53713.1"/>
    <property type="molecule type" value="Genomic_DNA"/>
</dbReference>
<dbReference type="CDD" id="cd05237">
    <property type="entry name" value="UDP_invert_4-6DH_SDR_e"/>
    <property type="match status" value="1"/>
</dbReference>
<dbReference type="RefSeq" id="WP_242631836.1">
    <property type="nucleotide sequence ID" value="NZ_SJPI01000001.1"/>
</dbReference>
<sequence length="350" mass="38413">MSILDGSNILITGGTGSFGKKCAKTLLDQCKPNRLVILSRDEQKHVDMARNVLPPSEYPQVRYFVGDVRDRGRLSHALRGIDYVIHAAAMKHVDIAEYNPTECISTNIGGAENLINACIESNVKKLVALSTDKAAAPVNLYGATKLCSDKLFAAGNSLSGASGTRFCAVRYGNVIGSNGSVIPFFQNKRHEGVLPITSYDMTRFVITLEQGVDFVLKAFERMIGGEIFVPKIPSVSIGDIAAAVAPECETKEIGIRPGEKMHECMVPEDEARQTLEFDDHYIVQPSARSWCKEDPAYVAQGRQCEPGFSYSSDNNKHWLSVFELRDLIAKHCPDPNSVEVDSTQQKRKAA</sequence>
<dbReference type="InterPro" id="IPR020025">
    <property type="entry name" value="PseB"/>
</dbReference>
<name>A0A5C5WUN3_9BACT</name>
<keyword evidence="4" id="KW-1185">Reference proteome</keyword>
<dbReference type="AlphaFoldDB" id="A0A5C5WUN3"/>
<comment type="similarity">
    <text evidence="1">Belongs to the polysaccharide synthase family.</text>
</comment>
<dbReference type="Proteomes" id="UP000316598">
    <property type="component" value="Unassembled WGS sequence"/>
</dbReference>
<evidence type="ECO:0000313" key="3">
    <source>
        <dbReference type="EMBL" id="TWT53713.1"/>
    </source>
</evidence>
<feature type="domain" description="Polysaccharide biosynthesis protein CapD-like" evidence="2">
    <location>
        <begin position="9"/>
        <end position="284"/>
    </location>
</feature>
<dbReference type="InterPro" id="IPR003869">
    <property type="entry name" value="Polysac_CapD-like"/>
</dbReference>
<proteinExistence type="inferred from homology"/>
<dbReference type="SUPFAM" id="SSF51735">
    <property type="entry name" value="NAD(P)-binding Rossmann-fold domains"/>
    <property type="match status" value="1"/>
</dbReference>
<protein>
    <submittedName>
        <fullName evidence="3">UDP-N-acetylglucosamine 4,6-dehydratase (Inverting)</fullName>
        <ecNumber evidence="3">4.2.1.115</ecNumber>
    </submittedName>
</protein>
<dbReference type="GO" id="GO:0016829">
    <property type="term" value="F:lyase activity"/>
    <property type="evidence" value="ECO:0007669"/>
    <property type="project" value="UniProtKB-KW"/>
</dbReference>
<dbReference type="Gene3D" id="3.40.50.720">
    <property type="entry name" value="NAD(P)-binding Rossmann-like Domain"/>
    <property type="match status" value="1"/>
</dbReference>
<accession>A0A5C5WUN3</accession>
<dbReference type="Pfam" id="PF02719">
    <property type="entry name" value="Polysacc_synt_2"/>
    <property type="match status" value="1"/>
</dbReference>
<dbReference type="NCBIfam" id="TIGR03589">
    <property type="entry name" value="PseB"/>
    <property type="match status" value="1"/>
</dbReference>
<gene>
    <name evidence="3" type="primary">pseB</name>
    <name evidence="3" type="ORF">Pla22_13450</name>
</gene>
<evidence type="ECO:0000313" key="4">
    <source>
        <dbReference type="Proteomes" id="UP000316598"/>
    </source>
</evidence>
<keyword evidence="3" id="KW-0456">Lyase</keyword>
<dbReference type="PANTHER" id="PTHR43318:SF2">
    <property type="entry name" value="UDP-N-ACETYLGLUCOSAMINE 4,6-DEHYDRATASE (INVERTING)"/>
    <property type="match status" value="1"/>
</dbReference>
<dbReference type="InterPro" id="IPR051203">
    <property type="entry name" value="Polysaccharide_Synthase-Rel"/>
</dbReference>
<dbReference type="PANTHER" id="PTHR43318">
    <property type="entry name" value="UDP-N-ACETYLGLUCOSAMINE 4,6-DEHYDRATASE"/>
    <property type="match status" value="1"/>
</dbReference>
<organism evidence="3 4">
    <name type="scientific">Rubripirellula amarantea</name>
    <dbReference type="NCBI Taxonomy" id="2527999"/>
    <lineage>
        <taxon>Bacteria</taxon>
        <taxon>Pseudomonadati</taxon>
        <taxon>Planctomycetota</taxon>
        <taxon>Planctomycetia</taxon>
        <taxon>Pirellulales</taxon>
        <taxon>Pirellulaceae</taxon>
        <taxon>Rubripirellula</taxon>
    </lineage>
</organism>
<reference evidence="3 4" key="1">
    <citation type="submission" date="2019-02" db="EMBL/GenBank/DDBJ databases">
        <title>Deep-cultivation of Planctomycetes and their phenomic and genomic characterization uncovers novel biology.</title>
        <authorList>
            <person name="Wiegand S."/>
            <person name="Jogler M."/>
            <person name="Boedeker C."/>
            <person name="Pinto D."/>
            <person name="Vollmers J."/>
            <person name="Rivas-Marin E."/>
            <person name="Kohn T."/>
            <person name="Peeters S.H."/>
            <person name="Heuer A."/>
            <person name="Rast P."/>
            <person name="Oberbeckmann S."/>
            <person name="Bunk B."/>
            <person name="Jeske O."/>
            <person name="Meyerdierks A."/>
            <person name="Storesund J.E."/>
            <person name="Kallscheuer N."/>
            <person name="Luecker S."/>
            <person name="Lage O.M."/>
            <person name="Pohl T."/>
            <person name="Merkel B.J."/>
            <person name="Hornburger P."/>
            <person name="Mueller R.-W."/>
            <person name="Bruemmer F."/>
            <person name="Labrenz M."/>
            <person name="Spormann A.M."/>
            <person name="Op Den Camp H."/>
            <person name="Overmann J."/>
            <person name="Amann R."/>
            <person name="Jetten M.S.M."/>
            <person name="Mascher T."/>
            <person name="Medema M.H."/>
            <person name="Devos D.P."/>
            <person name="Kaster A.-K."/>
            <person name="Ovreas L."/>
            <person name="Rohde M."/>
            <person name="Galperin M.Y."/>
            <person name="Jogler C."/>
        </authorList>
    </citation>
    <scope>NUCLEOTIDE SEQUENCE [LARGE SCALE GENOMIC DNA]</scope>
    <source>
        <strain evidence="3 4">Pla22</strain>
    </source>
</reference>
<dbReference type="InterPro" id="IPR036291">
    <property type="entry name" value="NAD(P)-bd_dom_sf"/>
</dbReference>
<dbReference type="EC" id="4.2.1.115" evidence="3"/>